<accession>A0A6A6WPA3</accession>
<proteinExistence type="predicted"/>
<gene>
    <name evidence="1" type="ORF">K505DRAFT_330780</name>
</gene>
<evidence type="ECO:0000313" key="1">
    <source>
        <dbReference type="EMBL" id="KAF2785803.1"/>
    </source>
</evidence>
<sequence length="89" mass="9283">MGYETVAVTSSSAALGRCRPPSMLPMCSFTRLPGPWCRTCTPLSLPGTPEPPHAIGAFSCATATRGPTGSLPWRPAGRLAGSERLNIVV</sequence>
<dbReference type="Proteomes" id="UP000799757">
    <property type="component" value="Unassembled WGS sequence"/>
</dbReference>
<dbReference type="AlphaFoldDB" id="A0A6A6WPA3"/>
<reference evidence="1" key="1">
    <citation type="journal article" date="2020" name="Stud. Mycol.">
        <title>101 Dothideomycetes genomes: a test case for predicting lifestyles and emergence of pathogens.</title>
        <authorList>
            <person name="Haridas S."/>
            <person name="Albert R."/>
            <person name="Binder M."/>
            <person name="Bloem J."/>
            <person name="Labutti K."/>
            <person name="Salamov A."/>
            <person name="Andreopoulos B."/>
            <person name="Baker S."/>
            <person name="Barry K."/>
            <person name="Bills G."/>
            <person name="Bluhm B."/>
            <person name="Cannon C."/>
            <person name="Castanera R."/>
            <person name="Culley D."/>
            <person name="Daum C."/>
            <person name="Ezra D."/>
            <person name="Gonzalez J."/>
            <person name="Henrissat B."/>
            <person name="Kuo A."/>
            <person name="Liang C."/>
            <person name="Lipzen A."/>
            <person name="Lutzoni F."/>
            <person name="Magnuson J."/>
            <person name="Mondo S."/>
            <person name="Nolan M."/>
            <person name="Ohm R."/>
            <person name="Pangilinan J."/>
            <person name="Park H.-J."/>
            <person name="Ramirez L."/>
            <person name="Alfaro M."/>
            <person name="Sun H."/>
            <person name="Tritt A."/>
            <person name="Yoshinaga Y."/>
            <person name="Zwiers L.-H."/>
            <person name="Turgeon B."/>
            <person name="Goodwin S."/>
            <person name="Spatafora J."/>
            <person name="Crous P."/>
            <person name="Grigoriev I."/>
        </authorList>
    </citation>
    <scope>NUCLEOTIDE SEQUENCE</scope>
    <source>
        <strain evidence="1">CBS 109.77</strain>
    </source>
</reference>
<organism evidence="1 2">
    <name type="scientific">Melanomma pulvis-pyrius CBS 109.77</name>
    <dbReference type="NCBI Taxonomy" id="1314802"/>
    <lineage>
        <taxon>Eukaryota</taxon>
        <taxon>Fungi</taxon>
        <taxon>Dikarya</taxon>
        <taxon>Ascomycota</taxon>
        <taxon>Pezizomycotina</taxon>
        <taxon>Dothideomycetes</taxon>
        <taxon>Pleosporomycetidae</taxon>
        <taxon>Pleosporales</taxon>
        <taxon>Melanommataceae</taxon>
        <taxon>Melanomma</taxon>
    </lineage>
</organism>
<protein>
    <submittedName>
        <fullName evidence="1">Uncharacterized protein</fullName>
    </submittedName>
</protein>
<name>A0A6A6WPA3_9PLEO</name>
<evidence type="ECO:0000313" key="2">
    <source>
        <dbReference type="Proteomes" id="UP000799757"/>
    </source>
</evidence>
<dbReference type="EMBL" id="MU002665">
    <property type="protein sequence ID" value="KAF2785803.1"/>
    <property type="molecule type" value="Genomic_DNA"/>
</dbReference>
<keyword evidence="2" id="KW-1185">Reference proteome</keyword>